<evidence type="ECO:0000259" key="10">
    <source>
        <dbReference type="PROSITE" id="PS50011"/>
    </source>
</evidence>
<dbReference type="Proteomes" id="UP000031737">
    <property type="component" value="Unassembled WGS sequence"/>
</dbReference>
<evidence type="ECO:0000256" key="7">
    <source>
        <dbReference type="ARBA" id="ARBA00047899"/>
    </source>
</evidence>
<dbReference type="GO" id="GO:0005524">
    <property type="term" value="F:ATP binding"/>
    <property type="evidence" value="ECO:0007669"/>
    <property type="project" value="UniProtKB-KW"/>
</dbReference>
<keyword evidence="3" id="KW-0808">Transferase</keyword>
<dbReference type="SMART" id="SM00220">
    <property type="entry name" value="S_TKc"/>
    <property type="match status" value="1"/>
</dbReference>
<dbReference type="SMART" id="SM00710">
    <property type="entry name" value="PbH1"/>
    <property type="match status" value="8"/>
</dbReference>
<dbReference type="InterPro" id="IPR012334">
    <property type="entry name" value="Pectin_lyas_fold"/>
</dbReference>
<dbReference type="FunFam" id="1.10.510.10:FF:001286">
    <property type="entry name" value="Possible serine/threonine kinase"/>
    <property type="match status" value="1"/>
</dbReference>
<evidence type="ECO:0000256" key="9">
    <source>
        <dbReference type="PROSITE-ProRule" id="PRU00024"/>
    </source>
</evidence>
<dbReference type="InterPro" id="IPR008271">
    <property type="entry name" value="Ser/Thr_kinase_AS"/>
</dbReference>
<dbReference type="AlphaFoldDB" id="A0A061IY19"/>
<evidence type="ECO:0000256" key="8">
    <source>
        <dbReference type="ARBA" id="ARBA00048679"/>
    </source>
</evidence>
<dbReference type="InterPro" id="IPR050660">
    <property type="entry name" value="NEK_Ser/Thr_kinase"/>
</dbReference>
<evidence type="ECO:0000259" key="11">
    <source>
        <dbReference type="PROSITE" id="PS50119"/>
    </source>
</evidence>
<dbReference type="InterPro" id="IPR011050">
    <property type="entry name" value="Pectin_lyase_fold/virulence"/>
</dbReference>
<dbReference type="GO" id="GO:0004674">
    <property type="term" value="F:protein serine/threonine kinase activity"/>
    <property type="evidence" value="ECO:0007669"/>
    <property type="project" value="UniProtKB-KW"/>
</dbReference>
<dbReference type="PANTHER" id="PTHR43671">
    <property type="entry name" value="SERINE/THREONINE-PROTEIN KINASE NEK"/>
    <property type="match status" value="1"/>
</dbReference>
<keyword evidence="13" id="KW-1185">Reference proteome</keyword>
<feature type="domain" description="B box-type" evidence="11">
    <location>
        <begin position="342"/>
        <end position="388"/>
    </location>
</feature>
<dbReference type="SUPFAM" id="SSF56112">
    <property type="entry name" value="Protein kinase-like (PK-like)"/>
    <property type="match status" value="1"/>
</dbReference>
<evidence type="ECO:0000256" key="5">
    <source>
        <dbReference type="ARBA" id="ARBA00022777"/>
    </source>
</evidence>
<keyword evidence="5 12" id="KW-0418">Kinase</keyword>
<dbReference type="Pfam" id="PF00643">
    <property type="entry name" value="zf-B_box"/>
    <property type="match status" value="1"/>
</dbReference>
<dbReference type="Gene3D" id="2.160.20.10">
    <property type="entry name" value="Single-stranded right-handed beta-helix, Pectin lyase-like"/>
    <property type="match status" value="1"/>
</dbReference>
<dbReference type="VEuPathDB" id="TriTrypDB:TRSC58_04272"/>
<keyword evidence="6" id="KW-0067">ATP-binding</keyword>
<sequence>MENYTVIGRIGGGTEGVVFRVRHETTKKALAMKVIRCADHTKVNSALKEIKILLQLRHPHVVSYVDFFLVFHNDKVRHDFASANSDEGQHSDSTHNLRLCSTGGFGGNDDPTGENNVLPSVFCFGPSEVCVCLVMELCTFGDMQGTIREARRHFVEVGSHPITEARIVSWMEQCASALAFIHERGFLHRDLKPTNIFFDNYKDIKIGDFGLAATVGLGRQTIVGTPMYLAPERMLHQVYDEKVDVWGLGVVILELVTLQDQPINSRVLENPLVVESVVQQVTSMGFTATLGGLLRDMLQRFPEGRPSPAAILCRLDAMTTTTSPHCSISIPTVPVDVSDPKVSMMVCGLCEVEPATSACSTCGAVLCEGCDRARHKHHSRHGHERTLLLLSDYSPTTRSHPLNEVDSNTVPPVKRKISDNMSQTFSRPRLSVFNFTAGSFCGASTEGSSNVILQSMRSTILRVPQDYPTIKAALHVVQSMPHIRKIVVAGNTIHNTPLILSDKLPDNLKLVGENPSPVIEVEDNSFVIYCTSGRGTLENFIIRHAGKKPSPTDSFPDQKSLKKSSRFIAISIAGGDWKIAQCRISCSAGSGISVAAGVEAVVSHCTILEVKVAGIIVMEGGQGLFERNTLINCGFAAFLLKKNSSARLCGNHVTDGAETGIFCQDASGLVEDNFIASNGGCGVVAKGFDANIIIRGNRVVANEQAGFFCCNGASPIITANEIRQNKRAGVLVKTRAAPRIAKNIICSGREAGIYVFDGGAGFIEENELRDNSNAGILVTTGGCPHVVKNTICGSLYEGVWVCKGGAGTFVGNDLRGNEKGPRDIEKGCSVVWTDNRES</sequence>
<reference evidence="12 13" key="1">
    <citation type="submission" date="2013-07" db="EMBL/GenBank/DDBJ databases">
        <authorList>
            <person name="Stoco P.H."/>
            <person name="Wagner G."/>
            <person name="Gerber A."/>
            <person name="Zaha A."/>
            <person name="Thompson C."/>
            <person name="Bartholomeu D.C."/>
            <person name="Luckemeyer D.D."/>
            <person name="Bahia D."/>
            <person name="Loreto E."/>
            <person name="Prestes E.B."/>
            <person name="Lima F.M."/>
            <person name="Rodrigues-Luiz G."/>
            <person name="Vallejo G.A."/>
            <person name="Filho J.F."/>
            <person name="Monteiro K.M."/>
            <person name="Tyler K.M."/>
            <person name="de Almeida L.G."/>
            <person name="Ortiz M.F."/>
            <person name="Siervo M.A."/>
            <person name="de Moraes M.H."/>
            <person name="Cunha O.L."/>
            <person name="Mendonca-Neto R."/>
            <person name="Silva R."/>
            <person name="Teixeira S.M."/>
            <person name="Murta S.M."/>
            <person name="Sincero T.C."/>
            <person name="Mendes T.A."/>
            <person name="Urmenyi T.P."/>
            <person name="Silva V.G."/>
            <person name="da Rocha W.D."/>
            <person name="Andersson B."/>
            <person name="Romanha A.J."/>
            <person name="Steindel M."/>
            <person name="de Vasconcelos A.T."/>
            <person name="Grisard E.C."/>
        </authorList>
    </citation>
    <scope>NUCLEOTIDE SEQUENCE [LARGE SCALE GENOMIC DNA]</scope>
    <source>
        <strain evidence="12 13">SC58</strain>
    </source>
</reference>
<dbReference type="Gene3D" id="1.10.510.10">
    <property type="entry name" value="Transferase(Phosphotransferase) domain 1"/>
    <property type="match status" value="1"/>
</dbReference>
<evidence type="ECO:0000256" key="2">
    <source>
        <dbReference type="ARBA" id="ARBA00022527"/>
    </source>
</evidence>
<dbReference type="InterPro" id="IPR011009">
    <property type="entry name" value="Kinase-like_dom_sf"/>
</dbReference>
<keyword evidence="9" id="KW-0479">Metal-binding</keyword>
<dbReference type="Pfam" id="PF00069">
    <property type="entry name" value="Pkinase"/>
    <property type="match status" value="2"/>
</dbReference>
<dbReference type="Gene3D" id="3.30.200.20">
    <property type="entry name" value="Phosphorylase Kinase, domain 1"/>
    <property type="match status" value="1"/>
</dbReference>
<evidence type="ECO:0000313" key="13">
    <source>
        <dbReference type="Proteomes" id="UP000031737"/>
    </source>
</evidence>
<gene>
    <name evidence="12" type="ORF">TRSC58_04272</name>
</gene>
<evidence type="ECO:0000256" key="6">
    <source>
        <dbReference type="ARBA" id="ARBA00022840"/>
    </source>
</evidence>
<dbReference type="InterPro" id="IPR000719">
    <property type="entry name" value="Prot_kinase_dom"/>
</dbReference>
<name>A0A061IY19_TRYRA</name>
<comment type="catalytic activity">
    <reaction evidence="8">
        <text>L-seryl-[protein] + ATP = O-phospho-L-seryl-[protein] + ADP + H(+)</text>
        <dbReference type="Rhea" id="RHEA:17989"/>
        <dbReference type="Rhea" id="RHEA-COMP:9863"/>
        <dbReference type="Rhea" id="RHEA-COMP:11604"/>
        <dbReference type="ChEBI" id="CHEBI:15378"/>
        <dbReference type="ChEBI" id="CHEBI:29999"/>
        <dbReference type="ChEBI" id="CHEBI:30616"/>
        <dbReference type="ChEBI" id="CHEBI:83421"/>
        <dbReference type="ChEBI" id="CHEBI:456216"/>
        <dbReference type="EC" id="2.7.11.1"/>
    </reaction>
</comment>
<keyword evidence="9" id="KW-0863">Zinc-finger</keyword>
<comment type="caution">
    <text evidence="12">The sequence shown here is derived from an EMBL/GenBank/DDBJ whole genome shotgun (WGS) entry which is preliminary data.</text>
</comment>
<dbReference type="EMBL" id="AUPL01004272">
    <property type="protein sequence ID" value="ESL08033.1"/>
    <property type="molecule type" value="Genomic_DNA"/>
</dbReference>
<comment type="catalytic activity">
    <reaction evidence="7">
        <text>L-threonyl-[protein] + ATP = O-phospho-L-threonyl-[protein] + ADP + H(+)</text>
        <dbReference type="Rhea" id="RHEA:46608"/>
        <dbReference type="Rhea" id="RHEA-COMP:11060"/>
        <dbReference type="Rhea" id="RHEA-COMP:11605"/>
        <dbReference type="ChEBI" id="CHEBI:15378"/>
        <dbReference type="ChEBI" id="CHEBI:30013"/>
        <dbReference type="ChEBI" id="CHEBI:30616"/>
        <dbReference type="ChEBI" id="CHEBI:61977"/>
        <dbReference type="ChEBI" id="CHEBI:456216"/>
        <dbReference type="EC" id="2.7.11.1"/>
    </reaction>
</comment>
<dbReference type="Pfam" id="PF13229">
    <property type="entry name" value="Beta_helix"/>
    <property type="match status" value="1"/>
</dbReference>
<dbReference type="PANTHER" id="PTHR43671:SF98">
    <property type="entry name" value="SERINE_THREONINE-PROTEIN KINASE NEK11"/>
    <property type="match status" value="1"/>
</dbReference>
<dbReference type="GO" id="GO:0005634">
    <property type="term" value="C:nucleus"/>
    <property type="evidence" value="ECO:0007669"/>
    <property type="project" value="TreeGrafter"/>
</dbReference>
<dbReference type="InterPro" id="IPR039448">
    <property type="entry name" value="Beta_helix"/>
</dbReference>
<dbReference type="PROSITE" id="PS00028">
    <property type="entry name" value="ZINC_FINGER_C2H2_1"/>
    <property type="match status" value="1"/>
</dbReference>
<dbReference type="GO" id="GO:0008270">
    <property type="term" value="F:zinc ion binding"/>
    <property type="evidence" value="ECO:0007669"/>
    <property type="project" value="UniProtKB-KW"/>
</dbReference>
<dbReference type="PROSITE" id="PS50119">
    <property type="entry name" value="ZF_BBOX"/>
    <property type="match status" value="1"/>
</dbReference>
<evidence type="ECO:0000256" key="1">
    <source>
        <dbReference type="ARBA" id="ARBA00012513"/>
    </source>
</evidence>
<dbReference type="SUPFAM" id="SSF51126">
    <property type="entry name" value="Pectin lyase-like"/>
    <property type="match status" value="2"/>
</dbReference>
<accession>A0A061IY19</accession>
<dbReference type="PROSITE" id="PS50011">
    <property type="entry name" value="PROTEIN_KINASE_DOM"/>
    <property type="match status" value="1"/>
</dbReference>
<keyword evidence="4" id="KW-0547">Nucleotide-binding</keyword>
<proteinExistence type="predicted"/>
<feature type="domain" description="Protein kinase" evidence="10">
    <location>
        <begin position="4"/>
        <end position="319"/>
    </location>
</feature>
<dbReference type="EC" id="2.7.11.1" evidence="1"/>
<organism evidence="12 13">
    <name type="scientific">Trypanosoma rangeli SC58</name>
    <dbReference type="NCBI Taxonomy" id="429131"/>
    <lineage>
        <taxon>Eukaryota</taxon>
        <taxon>Discoba</taxon>
        <taxon>Euglenozoa</taxon>
        <taxon>Kinetoplastea</taxon>
        <taxon>Metakinetoplastina</taxon>
        <taxon>Trypanosomatida</taxon>
        <taxon>Trypanosomatidae</taxon>
        <taxon>Trypanosoma</taxon>
        <taxon>Herpetosoma</taxon>
    </lineage>
</organism>
<dbReference type="OrthoDB" id="427974at2759"/>
<dbReference type="PROSITE" id="PS00108">
    <property type="entry name" value="PROTEIN_KINASE_ST"/>
    <property type="match status" value="1"/>
</dbReference>
<evidence type="ECO:0000256" key="3">
    <source>
        <dbReference type="ARBA" id="ARBA00022679"/>
    </source>
</evidence>
<dbReference type="InterPro" id="IPR013087">
    <property type="entry name" value="Znf_C2H2_type"/>
</dbReference>
<evidence type="ECO:0000256" key="4">
    <source>
        <dbReference type="ARBA" id="ARBA00022741"/>
    </source>
</evidence>
<evidence type="ECO:0000313" key="12">
    <source>
        <dbReference type="EMBL" id="ESL08033.1"/>
    </source>
</evidence>
<keyword evidence="9" id="KW-0862">Zinc</keyword>
<dbReference type="InterPro" id="IPR006626">
    <property type="entry name" value="PbH1"/>
</dbReference>
<protein>
    <recommendedName>
        <fullName evidence="1">non-specific serine/threonine protein kinase</fullName>
        <ecNumber evidence="1">2.7.11.1</ecNumber>
    </recommendedName>
</protein>
<keyword evidence="2" id="KW-0723">Serine/threonine-protein kinase</keyword>
<dbReference type="InterPro" id="IPR000315">
    <property type="entry name" value="Znf_B-box"/>
</dbReference>